<dbReference type="GO" id="GO:0046872">
    <property type="term" value="F:metal ion binding"/>
    <property type="evidence" value="ECO:0007669"/>
    <property type="project" value="UniProtKB-KW"/>
</dbReference>
<dbReference type="EMBL" id="CP147247">
    <property type="protein sequence ID" value="WYJ92477.1"/>
    <property type="molecule type" value="Genomic_DNA"/>
</dbReference>
<dbReference type="InterPro" id="IPR004360">
    <property type="entry name" value="Glyas_Fos-R_dOase_dom"/>
</dbReference>
<name>A0A242KAK4_9ENTE</name>
<accession>A0A242KAK4</accession>
<organism evidence="3">
    <name type="scientific">Candidatus Enterococcus clewellii</name>
    <dbReference type="NCBI Taxonomy" id="1834193"/>
    <lineage>
        <taxon>Bacteria</taxon>
        <taxon>Bacillati</taxon>
        <taxon>Bacillota</taxon>
        <taxon>Bacilli</taxon>
        <taxon>Lactobacillales</taxon>
        <taxon>Enterococcaceae</taxon>
        <taxon>Enterococcus</taxon>
    </lineage>
</organism>
<keyword evidence="5" id="KW-1185">Reference proteome</keyword>
<dbReference type="PANTHER" id="PTHR36113">
    <property type="entry name" value="LYASE, PUTATIVE-RELATED-RELATED"/>
    <property type="match status" value="1"/>
</dbReference>
<dbReference type="Proteomes" id="UP000195141">
    <property type="component" value="Chromosome"/>
</dbReference>
<dbReference type="PROSITE" id="PS51819">
    <property type="entry name" value="VOC"/>
    <property type="match status" value="1"/>
</dbReference>
<evidence type="ECO:0000256" key="1">
    <source>
        <dbReference type="ARBA" id="ARBA00022723"/>
    </source>
</evidence>
<evidence type="ECO:0000313" key="5">
    <source>
        <dbReference type="Proteomes" id="UP000195141"/>
    </source>
</evidence>
<reference evidence="3" key="1">
    <citation type="submission" date="2017-05" db="EMBL/GenBank/DDBJ databases">
        <title>The Genome Sequence of Enterococcus sp. 9E7_DIV0242.</title>
        <authorList>
            <consortium name="The Broad Institute Genomics Platform"/>
            <consortium name="The Broad Institute Genomic Center for Infectious Diseases"/>
            <person name="Earl A."/>
            <person name="Manson A."/>
            <person name="Schwartman J."/>
            <person name="Gilmore M."/>
            <person name="Abouelleil A."/>
            <person name="Cao P."/>
            <person name="Chapman S."/>
            <person name="Cusick C."/>
            <person name="Shea T."/>
            <person name="Young S."/>
            <person name="Neafsey D."/>
            <person name="Nusbaum C."/>
            <person name="Birren B."/>
        </authorList>
    </citation>
    <scope>NUCLEOTIDE SEQUENCE [LARGE SCALE GENOMIC DNA]</scope>
    <source>
        <strain evidence="3">9E7_DIV0242</strain>
    </source>
</reference>
<dbReference type="EMBL" id="NGMM01000001">
    <property type="protein sequence ID" value="OTP18204.1"/>
    <property type="molecule type" value="Genomic_DNA"/>
</dbReference>
<sequence length="143" mass="16854">MAYHIHHIQITVNDVKKAETFYDKLFELLGFDISKKYSGYLEHADMEVIEYLGDTFDFGISSPRKEFMDEKIDSRKPGAVQHIAFKAESKEEIDEIFPKVKALDVKILHGKPKEYKERIAPNYYALFFESPEGIRFELFYYPE</sequence>
<dbReference type="Pfam" id="PF00903">
    <property type="entry name" value="Glyoxalase"/>
    <property type="match status" value="1"/>
</dbReference>
<dbReference type="InterPro" id="IPR029068">
    <property type="entry name" value="Glyas_Bleomycin-R_OHBP_Dase"/>
</dbReference>
<dbReference type="AlphaFoldDB" id="A0A242KAK4"/>
<feature type="domain" description="VOC" evidence="2">
    <location>
        <begin position="4"/>
        <end position="141"/>
    </location>
</feature>
<dbReference type="SUPFAM" id="SSF54593">
    <property type="entry name" value="Glyoxalase/Bleomycin resistance protein/Dihydroxybiphenyl dioxygenase"/>
    <property type="match status" value="1"/>
</dbReference>
<evidence type="ECO:0000313" key="4">
    <source>
        <dbReference type="EMBL" id="WYJ92477.1"/>
    </source>
</evidence>
<evidence type="ECO:0000313" key="3">
    <source>
        <dbReference type="EMBL" id="OTP18204.1"/>
    </source>
</evidence>
<keyword evidence="1" id="KW-0479">Metal-binding</keyword>
<reference evidence="4" key="2">
    <citation type="submission" date="2017-05" db="EMBL/GenBank/DDBJ databases">
        <authorList>
            <consortium name="The Broad Institute Genomics Platform"/>
            <consortium name="The Broad Institute Genomic Center for Infectious Diseases"/>
            <person name="Earl A."/>
            <person name="Manson A."/>
            <person name="Schwartman J."/>
            <person name="Gilmore M."/>
            <person name="Abouelleil A."/>
            <person name="Cao P."/>
            <person name="Chapman S."/>
            <person name="Cusick C."/>
            <person name="Shea T."/>
            <person name="Young S."/>
            <person name="Neafsey D."/>
            <person name="Nusbaum C."/>
            <person name="Birren B."/>
        </authorList>
    </citation>
    <scope>NUCLEOTIDE SEQUENCE</scope>
    <source>
        <strain evidence="4">9E7_DIV0242</strain>
    </source>
</reference>
<reference evidence="4" key="3">
    <citation type="submission" date="2024-03" db="EMBL/GenBank/DDBJ databases">
        <title>The Genome Sequence of Enterococcus sp. DIV0242b.</title>
        <authorList>
            <consortium name="The Broad Institute Genomics Platform"/>
            <consortium name="The Broad Institute Microbial Omics Core"/>
            <consortium name="The Broad Institute Genomic Center for Infectious Diseases"/>
            <person name="Earl A."/>
            <person name="Manson A."/>
            <person name="Gilmore M."/>
            <person name="Schwartman J."/>
            <person name="Shea T."/>
            <person name="Abouelleil A."/>
            <person name="Cao P."/>
            <person name="Chapman S."/>
            <person name="Cusick C."/>
            <person name="Young S."/>
            <person name="Neafsey D."/>
            <person name="Nusbaum C."/>
            <person name="Birren B."/>
        </authorList>
    </citation>
    <scope>NUCLEOTIDE SEQUENCE</scope>
    <source>
        <strain evidence="4">9E7_DIV0242</strain>
    </source>
</reference>
<dbReference type="RefSeq" id="WP_086347217.1">
    <property type="nucleotide sequence ID" value="NZ_CP147247.1"/>
</dbReference>
<dbReference type="InterPro" id="IPR051332">
    <property type="entry name" value="Fosfomycin_Res_Enzymes"/>
</dbReference>
<evidence type="ECO:0000259" key="2">
    <source>
        <dbReference type="PROSITE" id="PS51819"/>
    </source>
</evidence>
<dbReference type="OrthoDB" id="5296884at2"/>
<gene>
    <name evidence="3" type="ORF">A5888_000016</name>
    <name evidence="4" type="ORF">A5888_004266</name>
</gene>
<proteinExistence type="predicted"/>
<dbReference type="Gene3D" id="3.10.180.10">
    <property type="entry name" value="2,3-Dihydroxybiphenyl 1,2-Dioxygenase, domain 1"/>
    <property type="match status" value="1"/>
</dbReference>
<dbReference type="PANTHER" id="PTHR36113:SF6">
    <property type="entry name" value="FOSFOMYCIN RESISTANCE PROTEIN FOSX"/>
    <property type="match status" value="1"/>
</dbReference>
<dbReference type="InterPro" id="IPR037523">
    <property type="entry name" value="VOC_core"/>
</dbReference>
<protein>
    <recommendedName>
        <fullName evidence="2">VOC domain-containing protein</fullName>
    </recommendedName>
</protein>